<feature type="non-terminal residue" evidence="1">
    <location>
        <position position="144"/>
    </location>
</feature>
<feature type="non-terminal residue" evidence="1">
    <location>
        <position position="1"/>
    </location>
</feature>
<dbReference type="EMBL" id="JAUEPR010000018">
    <property type="protein sequence ID" value="KAK0477129.1"/>
    <property type="molecule type" value="Genomic_DNA"/>
</dbReference>
<evidence type="ECO:0000313" key="2">
    <source>
        <dbReference type="Proteomes" id="UP001175227"/>
    </source>
</evidence>
<reference evidence="1" key="1">
    <citation type="submission" date="2023-06" db="EMBL/GenBank/DDBJ databases">
        <authorList>
            <consortium name="Lawrence Berkeley National Laboratory"/>
            <person name="Ahrendt S."/>
            <person name="Sahu N."/>
            <person name="Indic B."/>
            <person name="Wong-Bajracharya J."/>
            <person name="Merenyi Z."/>
            <person name="Ke H.-M."/>
            <person name="Monk M."/>
            <person name="Kocsube S."/>
            <person name="Drula E."/>
            <person name="Lipzen A."/>
            <person name="Balint B."/>
            <person name="Henrissat B."/>
            <person name="Andreopoulos B."/>
            <person name="Martin F.M."/>
            <person name="Harder C.B."/>
            <person name="Rigling D."/>
            <person name="Ford K.L."/>
            <person name="Foster G.D."/>
            <person name="Pangilinan J."/>
            <person name="Papanicolaou A."/>
            <person name="Barry K."/>
            <person name="LaButti K."/>
            <person name="Viragh M."/>
            <person name="Koriabine M."/>
            <person name="Yan M."/>
            <person name="Riley R."/>
            <person name="Champramary S."/>
            <person name="Plett K.L."/>
            <person name="Tsai I.J."/>
            <person name="Slot J."/>
            <person name="Sipos G."/>
            <person name="Plett J."/>
            <person name="Nagy L.G."/>
            <person name="Grigoriev I.V."/>
        </authorList>
    </citation>
    <scope>NUCLEOTIDE SEQUENCE</scope>
    <source>
        <strain evidence="1">ICMP 16352</strain>
    </source>
</reference>
<dbReference type="AlphaFoldDB" id="A0AA39P445"/>
<keyword evidence="2" id="KW-1185">Reference proteome</keyword>
<comment type="caution">
    <text evidence="1">The sequence shown here is derived from an EMBL/GenBank/DDBJ whole genome shotgun (WGS) entry which is preliminary data.</text>
</comment>
<gene>
    <name evidence="1" type="ORF">IW261DRAFT_1321207</name>
</gene>
<proteinExistence type="predicted"/>
<organism evidence="1 2">
    <name type="scientific">Armillaria novae-zelandiae</name>
    <dbReference type="NCBI Taxonomy" id="153914"/>
    <lineage>
        <taxon>Eukaryota</taxon>
        <taxon>Fungi</taxon>
        <taxon>Dikarya</taxon>
        <taxon>Basidiomycota</taxon>
        <taxon>Agaricomycotina</taxon>
        <taxon>Agaricomycetes</taxon>
        <taxon>Agaricomycetidae</taxon>
        <taxon>Agaricales</taxon>
        <taxon>Marasmiineae</taxon>
        <taxon>Physalacriaceae</taxon>
        <taxon>Armillaria</taxon>
    </lineage>
</organism>
<protein>
    <submittedName>
        <fullName evidence="1">Uncharacterized protein</fullName>
    </submittedName>
</protein>
<sequence length="144" mass="16668">QPEHFKTRARARRISTLDAQCIKKTDIHDLSFYKRPRIQYIIDHERYSFRIEYATDVLNDKSKYLVFPPWTEGFLYYHPHHHHSVPGEVRFCLTNTGSITTGTDLLLPNGLPWAIPLWYIVASGRYADLLRKLGADGLVGAELV</sequence>
<evidence type="ECO:0000313" key="1">
    <source>
        <dbReference type="EMBL" id="KAK0477129.1"/>
    </source>
</evidence>
<accession>A0AA39P445</accession>
<name>A0AA39P445_9AGAR</name>
<dbReference type="Proteomes" id="UP001175227">
    <property type="component" value="Unassembled WGS sequence"/>
</dbReference>